<keyword evidence="2 5" id="KW-0812">Transmembrane</keyword>
<feature type="domain" description="ABC transmembrane type-2" evidence="6">
    <location>
        <begin position="21"/>
        <end position="250"/>
    </location>
</feature>
<dbReference type="RefSeq" id="WP_125713920.1">
    <property type="nucleotide sequence ID" value="NZ_JBHTOP010000003.1"/>
</dbReference>
<dbReference type="InterPro" id="IPR047817">
    <property type="entry name" value="ABC2_TM_bact-type"/>
</dbReference>
<keyword evidence="3 5" id="KW-1133">Transmembrane helix</keyword>
<feature type="transmembrane region" description="Helical" evidence="5">
    <location>
        <begin position="62"/>
        <end position="81"/>
    </location>
</feature>
<feature type="transmembrane region" description="Helical" evidence="5">
    <location>
        <begin position="169"/>
        <end position="189"/>
    </location>
</feature>
<evidence type="ECO:0000256" key="2">
    <source>
        <dbReference type="ARBA" id="ARBA00022692"/>
    </source>
</evidence>
<evidence type="ECO:0000256" key="5">
    <source>
        <dbReference type="RuleBase" id="RU361157"/>
    </source>
</evidence>
<dbReference type="InterPro" id="IPR013525">
    <property type="entry name" value="ABC2_TM"/>
</dbReference>
<protein>
    <recommendedName>
        <fullName evidence="5">Transport permease protein</fullName>
    </recommendedName>
</protein>
<feature type="transmembrane region" description="Helical" evidence="5">
    <location>
        <begin position="102"/>
        <end position="129"/>
    </location>
</feature>
<accession>A0ABW4J5E3</accession>
<sequence length="250" mass="26916">MLKDTFTLAGRLIKHNLRSPDTIITVVLMPIMILLMMVYLFGGSMKIAGVAHGDYINYVLPGILLITIASGAAYTAMRINVDKTSGMFDRFKSLPISKVSVLGGQALASVSFMLISTGIVLLVGVLIGFRSSASVGAWVLVGLLLIGFAITITWLSVPFALAASSVDGASAFSYILLLLLFVSSAFVPVTGMPKPLHLFAEHQPMTHVIMTIRQLLAVQNVGNHGWLALLWLAGITLVAYIIGLRLYRRV</sequence>
<comment type="similarity">
    <text evidence="5">Belongs to the ABC-2 integral membrane protein family.</text>
</comment>
<dbReference type="PIRSF" id="PIRSF006648">
    <property type="entry name" value="DrrB"/>
    <property type="match status" value="1"/>
</dbReference>
<dbReference type="InterPro" id="IPR000412">
    <property type="entry name" value="ABC_2_transport"/>
</dbReference>
<keyword evidence="5" id="KW-1003">Cell membrane</keyword>
<keyword evidence="5" id="KW-0813">Transport</keyword>
<feature type="transmembrane region" description="Helical" evidence="5">
    <location>
        <begin position="226"/>
        <end position="247"/>
    </location>
</feature>
<dbReference type="EMBL" id="JBHTOP010000003">
    <property type="protein sequence ID" value="MFD1670863.1"/>
    <property type="molecule type" value="Genomic_DNA"/>
</dbReference>
<dbReference type="PROSITE" id="PS51012">
    <property type="entry name" value="ABC_TM2"/>
    <property type="match status" value="1"/>
</dbReference>
<evidence type="ECO:0000313" key="7">
    <source>
        <dbReference type="EMBL" id="MFD1670863.1"/>
    </source>
</evidence>
<feature type="transmembrane region" description="Helical" evidence="5">
    <location>
        <begin position="21"/>
        <end position="42"/>
    </location>
</feature>
<organism evidence="7 8">
    <name type="scientific">Agrilactobacillus yilanensis</name>
    <dbReference type="NCBI Taxonomy" id="2485997"/>
    <lineage>
        <taxon>Bacteria</taxon>
        <taxon>Bacillati</taxon>
        <taxon>Bacillota</taxon>
        <taxon>Bacilli</taxon>
        <taxon>Lactobacillales</taxon>
        <taxon>Lactobacillaceae</taxon>
        <taxon>Agrilactobacillus</taxon>
    </lineage>
</organism>
<comment type="subcellular location">
    <subcellularLocation>
        <location evidence="5">Cell membrane</location>
        <topology evidence="5">Multi-pass membrane protein</topology>
    </subcellularLocation>
    <subcellularLocation>
        <location evidence="1">Membrane</location>
        <topology evidence="1">Multi-pass membrane protein</topology>
    </subcellularLocation>
</comment>
<keyword evidence="4 5" id="KW-0472">Membrane</keyword>
<dbReference type="InterPro" id="IPR051784">
    <property type="entry name" value="Nod_factor_ABC_transporter"/>
</dbReference>
<name>A0ABW4J5E3_9LACO</name>
<dbReference type="PANTHER" id="PTHR43229:SF2">
    <property type="entry name" value="NODULATION PROTEIN J"/>
    <property type="match status" value="1"/>
</dbReference>
<reference evidence="8" key="1">
    <citation type="journal article" date="2019" name="Int. J. Syst. Evol. Microbiol.">
        <title>The Global Catalogue of Microorganisms (GCM) 10K type strain sequencing project: providing services to taxonomists for standard genome sequencing and annotation.</title>
        <authorList>
            <consortium name="The Broad Institute Genomics Platform"/>
            <consortium name="The Broad Institute Genome Sequencing Center for Infectious Disease"/>
            <person name="Wu L."/>
            <person name="Ma J."/>
        </authorList>
    </citation>
    <scope>NUCLEOTIDE SEQUENCE [LARGE SCALE GENOMIC DNA]</scope>
    <source>
        <strain evidence="8">CCM 8896</strain>
    </source>
</reference>
<comment type="caution">
    <text evidence="7">The sequence shown here is derived from an EMBL/GenBank/DDBJ whole genome shotgun (WGS) entry which is preliminary data.</text>
</comment>
<evidence type="ECO:0000256" key="4">
    <source>
        <dbReference type="ARBA" id="ARBA00023136"/>
    </source>
</evidence>
<evidence type="ECO:0000256" key="1">
    <source>
        <dbReference type="ARBA" id="ARBA00004141"/>
    </source>
</evidence>
<feature type="transmembrane region" description="Helical" evidence="5">
    <location>
        <begin position="135"/>
        <end position="157"/>
    </location>
</feature>
<dbReference type="PANTHER" id="PTHR43229">
    <property type="entry name" value="NODULATION PROTEIN J"/>
    <property type="match status" value="1"/>
</dbReference>
<dbReference type="Proteomes" id="UP001597267">
    <property type="component" value="Unassembled WGS sequence"/>
</dbReference>
<evidence type="ECO:0000313" key="8">
    <source>
        <dbReference type="Proteomes" id="UP001597267"/>
    </source>
</evidence>
<evidence type="ECO:0000259" key="6">
    <source>
        <dbReference type="PROSITE" id="PS51012"/>
    </source>
</evidence>
<evidence type="ECO:0000256" key="3">
    <source>
        <dbReference type="ARBA" id="ARBA00022989"/>
    </source>
</evidence>
<keyword evidence="8" id="KW-1185">Reference proteome</keyword>
<proteinExistence type="inferred from homology"/>
<gene>
    <name evidence="7" type="ORF">ACFQ5M_01995</name>
</gene>
<dbReference type="Pfam" id="PF01061">
    <property type="entry name" value="ABC2_membrane"/>
    <property type="match status" value="1"/>
</dbReference>
<dbReference type="PRINTS" id="PR00164">
    <property type="entry name" value="ABC2TRNSPORT"/>
</dbReference>